<dbReference type="InterPro" id="IPR045214">
    <property type="entry name" value="Surf1/Surf4"/>
</dbReference>
<keyword evidence="8" id="KW-1185">Reference proteome</keyword>
<comment type="subcellular location">
    <subcellularLocation>
        <location evidence="6">Cell membrane</location>
        <topology evidence="6">Multi-pass membrane protein</topology>
    </subcellularLocation>
    <subcellularLocation>
        <location evidence="1">Membrane</location>
    </subcellularLocation>
</comment>
<evidence type="ECO:0000256" key="4">
    <source>
        <dbReference type="ARBA" id="ARBA00022989"/>
    </source>
</evidence>
<dbReference type="PANTHER" id="PTHR23427">
    <property type="entry name" value="SURFEIT LOCUS PROTEIN"/>
    <property type="match status" value="1"/>
</dbReference>
<keyword evidence="6" id="KW-1003">Cell membrane</keyword>
<dbReference type="GO" id="GO:0005886">
    <property type="term" value="C:plasma membrane"/>
    <property type="evidence" value="ECO:0007669"/>
    <property type="project" value="UniProtKB-SubCell"/>
</dbReference>
<proteinExistence type="inferred from homology"/>
<protein>
    <recommendedName>
        <fullName evidence="6">SURF1-like protein</fullName>
    </recommendedName>
</protein>
<evidence type="ECO:0000256" key="6">
    <source>
        <dbReference type="RuleBase" id="RU363076"/>
    </source>
</evidence>
<reference evidence="8" key="1">
    <citation type="submission" date="2016-10" db="EMBL/GenBank/DDBJ databases">
        <authorList>
            <person name="Varghese N."/>
            <person name="Submissions S."/>
        </authorList>
    </citation>
    <scope>NUCLEOTIDE SEQUENCE [LARGE SCALE GENOMIC DNA]</scope>
    <source>
        <strain evidence="8">Nm69</strain>
    </source>
</reference>
<feature type="transmembrane region" description="Helical" evidence="6">
    <location>
        <begin position="210"/>
        <end position="232"/>
    </location>
</feature>
<evidence type="ECO:0000256" key="3">
    <source>
        <dbReference type="ARBA" id="ARBA00022692"/>
    </source>
</evidence>
<dbReference type="OrthoDB" id="9789940at2"/>
<dbReference type="PROSITE" id="PS50895">
    <property type="entry name" value="SURF1"/>
    <property type="match status" value="1"/>
</dbReference>
<accession>A0A1I4EKN5</accession>
<evidence type="ECO:0000256" key="5">
    <source>
        <dbReference type="ARBA" id="ARBA00023136"/>
    </source>
</evidence>
<feature type="transmembrane region" description="Helical" evidence="6">
    <location>
        <begin position="12"/>
        <end position="33"/>
    </location>
</feature>
<gene>
    <name evidence="7" type="ORF">SAMN05216302_102916</name>
</gene>
<evidence type="ECO:0000313" key="7">
    <source>
        <dbReference type="EMBL" id="SFL06292.1"/>
    </source>
</evidence>
<name>A0A1I4EKN5_9PROT</name>
<dbReference type="Pfam" id="PF02104">
    <property type="entry name" value="SURF1"/>
    <property type="match status" value="1"/>
</dbReference>
<dbReference type="STRING" id="52441.SAMN05216302_102916"/>
<evidence type="ECO:0000313" key="8">
    <source>
        <dbReference type="Proteomes" id="UP000199533"/>
    </source>
</evidence>
<keyword evidence="4 6" id="KW-1133">Transmembrane helix</keyword>
<evidence type="ECO:0000256" key="1">
    <source>
        <dbReference type="ARBA" id="ARBA00004370"/>
    </source>
</evidence>
<keyword evidence="3 6" id="KW-0812">Transmembrane</keyword>
<dbReference type="CDD" id="cd06662">
    <property type="entry name" value="SURF1"/>
    <property type="match status" value="1"/>
</dbReference>
<sequence length="237" mass="27419">MTLAGYQFKPKLWAVAITICMVWIFLELGKWQLSRADERKSRHEQLEQLSQEPVVTVPGSLIRLEDYQYRQVEARGKYRSEYTIFLDNKTYKGRAGYHVLTPLQIANSQWYVIINRGWVPVGYDRSILPEIPTVADETLVTGTVVSPELKMLELSDHTSSGVVWDSFNLERYKEMTGFDLQPIMILQKNKVEDGLIRDWDRPDSGASKNIGYAIQWFTLAITTIIIFLVLNVKRRSK</sequence>
<dbReference type="EMBL" id="FOSP01000029">
    <property type="protein sequence ID" value="SFL06292.1"/>
    <property type="molecule type" value="Genomic_DNA"/>
</dbReference>
<dbReference type="InterPro" id="IPR002994">
    <property type="entry name" value="Surf1/Shy1"/>
</dbReference>
<organism evidence="7 8">
    <name type="scientific">Nitrosomonas aestuarii</name>
    <dbReference type="NCBI Taxonomy" id="52441"/>
    <lineage>
        <taxon>Bacteria</taxon>
        <taxon>Pseudomonadati</taxon>
        <taxon>Pseudomonadota</taxon>
        <taxon>Betaproteobacteria</taxon>
        <taxon>Nitrosomonadales</taxon>
        <taxon>Nitrosomonadaceae</taxon>
        <taxon>Nitrosomonas</taxon>
    </lineage>
</organism>
<dbReference type="Proteomes" id="UP000199533">
    <property type="component" value="Unassembled WGS sequence"/>
</dbReference>
<dbReference type="AlphaFoldDB" id="A0A1I4EKN5"/>
<keyword evidence="5 6" id="KW-0472">Membrane</keyword>
<dbReference type="PANTHER" id="PTHR23427:SF2">
    <property type="entry name" value="SURFEIT LOCUS PROTEIN 1"/>
    <property type="match status" value="1"/>
</dbReference>
<evidence type="ECO:0000256" key="2">
    <source>
        <dbReference type="ARBA" id="ARBA00007165"/>
    </source>
</evidence>
<dbReference type="RefSeq" id="WP_090701763.1">
    <property type="nucleotide sequence ID" value="NZ_FOSP01000029.1"/>
</dbReference>
<comment type="similarity">
    <text evidence="2 6">Belongs to the SURF1 family.</text>
</comment>